<evidence type="ECO:0000313" key="2">
    <source>
        <dbReference type="Proteomes" id="UP000254640"/>
    </source>
</evidence>
<name>A0A379AI09_ENTAG</name>
<dbReference type="EMBL" id="UGSO01000001">
    <property type="protein sequence ID" value="SUB17208.1"/>
    <property type="molecule type" value="Genomic_DNA"/>
</dbReference>
<evidence type="ECO:0000313" key="1">
    <source>
        <dbReference type="EMBL" id="SUB17208.1"/>
    </source>
</evidence>
<dbReference type="RefSeq" id="WP_062757482.1">
    <property type="nucleotide sequence ID" value="NZ_CP077366.1"/>
</dbReference>
<proteinExistence type="predicted"/>
<gene>
    <name evidence="1" type="ORF">NCTC9381_03130</name>
</gene>
<keyword evidence="2" id="KW-1185">Reference proteome</keyword>
<reference evidence="1 2" key="1">
    <citation type="submission" date="2018-06" db="EMBL/GenBank/DDBJ databases">
        <authorList>
            <consortium name="Pathogen Informatics"/>
            <person name="Doyle S."/>
        </authorList>
    </citation>
    <scope>NUCLEOTIDE SEQUENCE [LARGE SCALE GENOMIC DNA]</scope>
    <source>
        <strain evidence="1 2">NCTC9381</strain>
    </source>
</reference>
<dbReference type="AlphaFoldDB" id="A0A379AI09"/>
<accession>A0A379AI09</accession>
<organism evidence="1 2">
    <name type="scientific">Enterobacter agglomerans</name>
    <name type="common">Erwinia herbicola</name>
    <name type="synonym">Pantoea agglomerans</name>
    <dbReference type="NCBI Taxonomy" id="549"/>
    <lineage>
        <taxon>Bacteria</taxon>
        <taxon>Pseudomonadati</taxon>
        <taxon>Pseudomonadota</taxon>
        <taxon>Gammaproteobacteria</taxon>
        <taxon>Enterobacterales</taxon>
        <taxon>Erwiniaceae</taxon>
        <taxon>Pantoea</taxon>
        <taxon>Pantoea agglomerans group</taxon>
    </lineage>
</organism>
<protein>
    <submittedName>
        <fullName evidence="1">Uncharacterized protein</fullName>
    </submittedName>
</protein>
<sequence>MNLPGMNPENNLPGYDIARMTGYGAPDFDFKALGAAMDCTREFYQAGIIYADGAQRYLVRPGQRHPNGQSGIVTHLIVTKTPKQATASNTGKSLSEAVSVTSMGTEIASTVLSCGAMIITAGVAVIGASATPITAGSSGVLVAIGYAGAAATGVQCVNGIYRVYDLVENGGENVAWLDSQDWYVATSTSLDLISLASVGGALKEALATWRAMKSVSSLKATEWLRNYPRQDRARLTELIIKAQNPGISNKELKAAIRAGLYPKRFPVESVQKELVKQLAQVVTSAAAVAGSAVSGIIAAPGNVPRSGRYIVGTIQSLAVI</sequence>
<dbReference type="Proteomes" id="UP000254640">
    <property type="component" value="Unassembled WGS sequence"/>
</dbReference>
<dbReference type="GeneID" id="66826189"/>